<dbReference type="Gene3D" id="3.40.140.10">
    <property type="entry name" value="Cytidine Deaminase, domain 2"/>
    <property type="match status" value="1"/>
</dbReference>
<evidence type="ECO:0000256" key="3">
    <source>
        <dbReference type="ARBA" id="ARBA00022801"/>
    </source>
</evidence>
<proteinExistence type="predicted"/>
<evidence type="ECO:0000256" key="1">
    <source>
        <dbReference type="ARBA" id="ARBA00022670"/>
    </source>
</evidence>
<evidence type="ECO:0000256" key="2">
    <source>
        <dbReference type="ARBA" id="ARBA00022723"/>
    </source>
</evidence>
<dbReference type="AlphaFoldDB" id="A0A399EPG4"/>
<dbReference type="GO" id="GO:0006508">
    <property type="term" value="P:proteolysis"/>
    <property type="evidence" value="ECO:0007669"/>
    <property type="project" value="UniProtKB-KW"/>
</dbReference>
<evidence type="ECO:0000256" key="4">
    <source>
        <dbReference type="ARBA" id="ARBA00022833"/>
    </source>
</evidence>
<dbReference type="EMBL" id="QWKZ01000053">
    <property type="protein sequence ID" value="RIH84929.1"/>
    <property type="molecule type" value="Genomic_DNA"/>
</dbReference>
<keyword evidence="5" id="KW-0482">Metalloprotease</keyword>
<keyword evidence="3 7" id="KW-0378">Hydrolase</keyword>
<dbReference type="SUPFAM" id="SSF102712">
    <property type="entry name" value="JAB1/MPN domain"/>
    <property type="match status" value="1"/>
</dbReference>
<keyword evidence="1" id="KW-0645">Protease</keyword>
<dbReference type="EC" id="3.4.17.-" evidence="7"/>
<dbReference type="CDD" id="cd08070">
    <property type="entry name" value="MPN_like"/>
    <property type="match status" value="1"/>
</dbReference>
<dbReference type="PANTHER" id="PTHR34858">
    <property type="entry name" value="CYSO-CYSTEINE PEPTIDASE"/>
    <property type="match status" value="1"/>
</dbReference>
<feature type="domain" description="JAB1/MPN/MOV34 metalloenzyme" evidence="6">
    <location>
        <begin position="3"/>
        <end position="121"/>
    </location>
</feature>
<dbReference type="RefSeq" id="WP_119360339.1">
    <property type="nucleotide sequence ID" value="NZ_QWKZ01000053.1"/>
</dbReference>
<dbReference type="GO" id="GO:0008235">
    <property type="term" value="F:metalloexopeptidase activity"/>
    <property type="evidence" value="ECO:0007669"/>
    <property type="project" value="TreeGrafter"/>
</dbReference>
<dbReference type="SMART" id="SM00232">
    <property type="entry name" value="JAB_MPN"/>
    <property type="match status" value="1"/>
</dbReference>
<keyword evidence="2" id="KW-0479">Metal-binding</keyword>
<comment type="caution">
    <text evidence="7">The sequence shown here is derived from an EMBL/GenBank/DDBJ whole genome shotgun (WGS) entry which is preliminary data.</text>
</comment>
<reference evidence="7 8" key="1">
    <citation type="submission" date="2018-08" db="EMBL/GenBank/DDBJ databases">
        <title>Meiothermus luteus KCTC 52599 genome sequencing project.</title>
        <authorList>
            <person name="Da Costa M.S."/>
            <person name="Albuquerque L."/>
            <person name="Raposo P."/>
            <person name="Froufe H.J.C."/>
            <person name="Barroso C.S."/>
            <person name="Egas C."/>
        </authorList>
    </citation>
    <scope>NUCLEOTIDE SEQUENCE [LARGE SCALE GENOMIC DNA]</scope>
    <source>
        <strain evidence="7 8">KCTC 52599</strain>
    </source>
</reference>
<sequence>MRVLRLSEACLEQTLAHLRGVYPEEGVGLWLGRVGRIERVLPLRNVHPTPWLRYRAEPQAVLRALRGAEAEGMELLAIYHSHPHGPAEPSSTDVAEAYWRVPYVIFDLKRGVYRAYRLPEGEEVGIELL</sequence>
<evidence type="ECO:0000256" key="5">
    <source>
        <dbReference type="ARBA" id="ARBA00023049"/>
    </source>
</evidence>
<dbReference type="PANTHER" id="PTHR34858:SF1">
    <property type="entry name" value="CYSO-CYSTEINE PEPTIDASE"/>
    <property type="match status" value="1"/>
</dbReference>
<dbReference type="Pfam" id="PF14464">
    <property type="entry name" value="Prok-JAB"/>
    <property type="match status" value="1"/>
</dbReference>
<protein>
    <submittedName>
        <fullName evidence="7">CysO-cysteine peptidase</fullName>
        <ecNumber evidence="7">3.4.17.-</ecNumber>
    </submittedName>
</protein>
<evidence type="ECO:0000259" key="6">
    <source>
        <dbReference type="SMART" id="SM00232"/>
    </source>
</evidence>
<name>A0A399EPG4_9DEIN</name>
<keyword evidence="8" id="KW-1185">Reference proteome</keyword>
<dbReference type="InterPro" id="IPR051929">
    <property type="entry name" value="VirAsm_ModProt"/>
</dbReference>
<keyword evidence="4" id="KW-0862">Zinc</keyword>
<dbReference type="InterPro" id="IPR000555">
    <property type="entry name" value="JAMM/MPN+_dom"/>
</dbReference>
<dbReference type="GO" id="GO:0004180">
    <property type="term" value="F:carboxypeptidase activity"/>
    <property type="evidence" value="ECO:0007669"/>
    <property type="project" value="UniProtKB-KW"/>
</dbReference>
<dbReference type="InterPro" id="IPR028090">
    <property type="entry name" value="JAB_dom_prok"/>
</dbReference>
<gene>
    <name evidence="7" type="primary">mec</name>
    <name evidence="7" type="ORF">Mlute_01734</name>
</gene>
<dbReference type="Proteomes" id="UP000265800">
    <property type="component" value="Unassembled WGS sequence"/>
</dbReference>
<evidence type="ECO:0000313" key="7">
    <source>
        <dbReference type="EMBL" id="RIH84929.1"/>
    </source>
</evidence>
<organism evidence="7 8">
    <name type="scientific">Meiothermus luteus</name>
    <dbReference type="NCBI Taxonomy" id="2026184"/>
    <lineage>
        <taxon>Bacteria</taxon>
        <taxon>Thermotogati</taxon>
        <taxon>Deinococcota</taxon>
        <taxon>Deinococci</taxon>
        <taxon>Thermales</taxon>
        <taxon>Thermaceae</taxon>
        <taxon>Meiothermus</taxon>
    </lineage>
</organism>
<dbReference type="OrthoDB" id="9802958at2"/>
<dbReference type="GO" id="GO:0008270">
    <property type="term" value="F:zinc ion binding"/>
    <property type="evidence" value="ECO:0007669"/>
    <property type="project" value="TreeGrafter"/>
</dbReference>
<keyword evidence="7" id="KW-0121">Carboxypeptidase</keyword>
<evidence type="ECO:0000313" key="8">
    <source>
        <dbReference type="Proteomes" id="UP000265800"/>
    </source>
</evidence>
<accession>A0A399EPG4</accession>